<dbReference type="EMBL" id="JBHFFA010000003">
    <property type="protein sequence ID" value="KAL2634408.1"/>
    <property type="molecule type" value="Genomic_DNA"/>
</dbReference>
<evidence type="ECO:0000313" key="5">
    <source>
        <dbReference type="Proteomes" id="UP001605036"/>
    </source>
</evidence>
<dbReference type="AlphaFoldDB" id="A0ABD1YUP1"/>
<feature type="domain" description="Trichohyalin-plectin-homology" evidence="3">
    <location>
        <begin position="65"/>
        <end position="361"/>
    </location>
</feature>
<gene>
    <name evidence="4" type="ORF">R1flu_005887</name>
</gene>
<dbReference type="PANTHER" id="PTHR28663">
    <property type="entry name" value="COILED-COIL DOMAIN-CONTAINING PROTEIN 173"/>
    <property type="match status" value="1"/>
</dbReference>
<evidence type="ECO:0000256" key="1">
    <source>
        <dbReference type="ARBA" id="ARBA00023054"/>
    </source>
</evidence>
<dbReference type="InterPro" id="IPR039986">
    <property type="entry name" value="CFAP210"/>
</dbReference>
<feature type="coiled-coil region" evidence="2">
    <location>
        <begin position="209"/>
        <end position="283"/>
    </location>
</feature>
<comment type="caution">
    <text evidence="4">The sequence shown here is derived from an EMBL/GenBank/DDBJ whole genome shotgun (WGS) entry which is preliminary data.</text>
</comment>
<evidence type="ECO:0000313" key="4">
    <source>
        <dbReference type="EMBL" id="KAL2634408.1"/>
    </source>
</evidence>
<name>A0ABD1YUP1_9MARC</name>
<organism evidence="4 5">
    <name type="scientific">Riccia fluitans</name>
    <dbReference type="NCBI Taxonomy" id="41844"/>
    <lineage>
        <taxon>Eukaryota</taxon>
        <taxon>Viridiplantae</taxon>
        <taxon>Streptophyta</taxon>
        <taxon>Embryophyta</taxon>
        <taxon>Marchantiophyta</taxon>
        <taxon>Marchantiopsida</taxon>
        <taxon>Marchantiidae</taxon>
        <taxon>Marchantiales</taxon>
        <taxon>Ricciaceae</taxon>
        <taxon>Riccia</taxon>
    </lineage>
</organism>
<keyword evidence="5" id="KW-1185">Reference proteome</keyword>
<evidence type="ECO:0000256" key="2">
    <source>
        <dbReference type="SAM" id="Coils"/>
    </source>
</evidence>
<dbReference type="Proteomes" id="UP001605036">
    <property type="component" value="Unassembled WGS sequence"/>
</dbReference>
<keyword evidence="1 2" id="KW-0175">Coiled coil</keyword>
<proteinExistence type="predicted"/>
<accession>A0ABD1YUP1</accession>
<dbReference type="PANTHER" id="PTHR28663:SF1">
    <property type="entry name" value="CILIA- AND FLAGELLA- ASSOCIATED PROTEIN 210"/>
    <property type="match status" value="1"/>
</dbReference>
<evidence type="ECO:0000259" key="3">
    <source>
        <dbReference type="Pfam" id="PF13868"/>
    </source>
</evidence>
<protein>
    <recommendedName>
        <fullName evidence="3">Trichohyalin-plectin-homology domain-containing protein</fullName>
    </recommendedName>
</protein>
<reference evidence="4 5" key="1">
    <citation type="submission" date="2024-09" db="EMBL/GenBank/DDBJ databases">
        <title>Chromosome-scale assembly of Riccia fluitans.</title>
        <authorList>
            <person name="Paukszto L."/>
            <person name="Sawicki J."/>
            <person name="Karawczyk K."/>
            <person name="Piernik-Szablinska J."/>
            <person name="Szczecinska M."/>
            <person name="Mazdziarz M."/>
        </authorList>
    </citation>
    <scope>NUCLEOTIDE SEQUENCE [LARGE SCALE GENOMIC DNA]</scope>
    <source>
        <strain evidence="4">Rf_01</strain>
        <tissue evidence="4">Aerial parts of the thallus</tissue>
    </source>
</reference>
<dbReference type="InterPro" id="IPR043597">
    <property type="entry name" value="TPH_dom"/>
</dbReference>
<sequence length="362" mass="43407">MAPVDEGQIIHSCHCTEISADEYRRVAGLKPVDDRVEKFLQQKEELKVLCEERIKKWPNTLKNLRENRVKNIRRRIEKEELEESNLQLLKPHIKELHYKALMDQVMKLAQRRTVIQRQLAEKKAAGERFKKQAVDDVIAAEEAAKLKEERRIRMNKEFLDFNIKLQEARDREKEKQKQLDIQIAEYVANKQRRDDTMKAQQDHIQSEKNRIRDRQIQQLAKQLQEARIESETRLAVAEHEARIAEDMREQIFAARRRKDWETCDRSRQIQIRLKKELDEAEAEDAKFKAAQVWQRVLEVQEMDEAEFEATRKRNKEIADSQRKLAEDRKVAAKVEKHYEIEEFKTNWKKMAEDDEYIKNIRI</sequence>
<dbReference type="Pfam" id="PF13868">
    <property type="entry name" value="TPH"/>
    <property type="match status" value="1"/>
</dbReference>
<feature type="coiled-coil region" evidence="2">
    <location>
        <begin position="62"/>
        <end position="89"/>
    </location>
</feature>